<proteinExistence type="predicted"/>
<sequence length="322" mass="33550">MSVVVIGGNGFVGTNVLKQLVKKGVPAVSISRSGTLPKQLAKEEWAAAVKWTAGDATEPETYAASLEGARAVIVAVGSPPIPTSDLAWQIKMNGTTNAMAVEAAGAAGVGRVVLLGATCPEWAPEGYVKGKAMGEAAAMKFVEEAVSGGGADDDAASSSGGGGGGGGGGVMISMGEFEAFLDHVDREHAAKLDQMAAVQIVKELEQRNAMKQIEAQDATIKELRAFIDAQGLADHVSKGIGGKNRRTKKDMTDDIVRAMKDHPSRVPTNEFKESIDRLPVAGLDAAVAEVRRSLGMLVGMLAEHTETTAQARRMVTKISKEL</sequence>
<evidence type="ECO:0000313" key="2">
    <source>
        <dbReference type="EMBL" id="CAD9386281.1"/>
    </source>
</evidence>
<evidence type="ECO:0000259" key="1">
    <source>
        <dbReference type="Pfam" id="PF13460"/>
    </source>
</evidence>
<dbReference type="GO" id="GO:0044877">
    <property type="term" value="F:protein-containing complex binding"/>
    <property type="evidence" value="ECO:0007669"/>
    <property type="project" value="TreeGrafter"/>
</dbReference>
<dbReference type="InterPro" id="IPR051207">
    <property type="entry name" value="ComplexI_NDUFA9_subunit"/>
</dbReference>
<dbReference type="Gene3D" id="3.40.50.720">
    <property type="entry name" value="NAD(P)-binding Rossmann-like Domain"/>
    <property type="match status" value="1"/>
</dbReference>
<dbReference type="GO" id="GO:0005739">
    <property type="term" value="C:mitochondrion"/>
    <property type="evidence" value="ECO:0007669"/>
    <property type="project" value="TreeGrafter"/>
</dbReference>
<protein>
    <recommendedName>
        <fullName evidence="1">NAD(P)-binding domain-containing protein</fullName>
    </recommendedName>
</protein>
<dbReference type="InterPro" id="IPR016040">
    <property type="entry name" value="NAD(P)-bd_dom"/>
</dbReference>
<accession>A0A7S2B4D8</accession>
<dbReference type="PANTHER" id="PTHR12126:SF16">
    <property type="entry name" value="MIOREX COMPLEX COMPONENT 2"/>
    <property type="match status" value="1"/>
</dbReference>
<organism evidence="2">
    <name type="scientific">Florenciella parvula</name>
    <dbReference type="NCBI Taxonomy" id="236787"/>
    <lineage>
        <taxon>Eukaryota</taxon>
        <taxon>Sar</taxon>
        <taxon>Stramenopiles</taxon>
        <taxon>Ochrophyta</taxon>
        <taxon>Dictyochophyceae</taxon>
        <taxon>Florenciellales</taxon>
        <taxon>Florenciella</taxon>
    </lineage>
</organism>
<dbReference type="InterPro" id="IPR036291">
    <property type="entry name" value="NAD(P)-bd_dom_sf"/>
</dbReference>
<reference evidence="2" key="1">
    <citation type="submission" date="2021-01" db="EMBL/GenBank/DDBJ databases">
        <authorList>
            <person name="Corre E."/>
            <person name="Pelletier E."/>
            <person name="Niang G."/>
            <person name="Scheremetjew M."/>
            <person name="Finn R."/>
            <person name="Kale V."/>
            <person name="Holt S."/>
            <person name="Cochrane G."/>
            <person name="Meng A."/>
            <person name="Brown T."/>
            <person name="Cohen L."/>
        </authorList>
    </citation>
    <scope>NUCLEOTIDE SEQUENCE</scope>
    <source>
        <strain evidence="2">RCC1693</strain>
    </source>
</reference>
<dbReference type="PANTHER" id="PTHR12126">
    <property type="entry name" value="NADH-UBIQUINONE OXIDOREDUCTASE 39 KDA SUBUNIT-RELATED"/>
    <property type="match status" value="1"/>
</dbReference>
<dbReference type="AlphaFoldDB" id="A0A7S2B4D8"/>
<dbReference type="EMBL" id="HBGT01003381">
    <property type="protein sequence ID" value="CAD9386281.1"/>
    <property type="molecule type" value="Transcribed_RNA"/>
</dbReference>
<dbReference type="SUPFAM" id="SSF51735">
    <property type="entry name" value="NAD(P)-binding Rossmann-fold domains"/>
    <property type="match status" value="1"/>
</dbReference>
<feature type="domain" description="NAD(P)-binding" evidence="1">
    <location>
        <begin position="7"/>
        <end position="120"/>
    </location>
</feature>
<dbReference type="Pfam" id="PF13460">
    <property type="entry name" value="NAD_binding_10"/>
    <property type="match status" value="1"/>
</dbReference>
<gene>
    <name evidence="2" type="ORF">FPAR1323_LOCUS1885</name>
</gene>
<name>A0A7S2B4D8_9STRA</name>